<proteinExistence type="predicted"/>
<reference evidence="6" key="1">
    <citation type="submission" date="2019-10" db="EMBL/GenBank/DDBJ databases">
        <title>Conservation and host-specific expression of non-tandemly repeated heterogenous ribosome RNA gene in arbuscular mycorrhizal fungi.</title>
        <authorList>
            <person name="Maeda T."/>
            <person name="Kobayashi Y."/>
            <person name="Nakagawa T."/>
            <person name="Ezawa T."/>
            <person name="Yamaguchi K."/>
            <person name="Bino T."/>
            <person name="Nishimoto Y."/>
            <person name="Shigenobu S."/>
            <person name="Kawaguchi M."/>
        </authorList>
    </citation>
    <scope>NUCLEOTIDE SEQUENCE</scope>
    <source>
        <strain evidence="6">HR1</strain>
    </source>
</reference>
<evidence type="ECO:0000313" key="7">
    <source>
        <dbReference type="Proteomes" id="UP000615446"/>
    </source>
</evidence>
<dbReference type="EMBL" id="BLAL01000261">
    <property type="protein sequence ID" value="GES97875.1"/>
    <property type="molecule type" value="Genomic_DNA"/>
</dbReference>
<comment type="subcellular location">
    <subcellularLocation>
        <location evidence="1">Host cell</location>
    </subcellularLocation>
    <subcellularLocation>
        <location evidence="2">Secreted</location>
    </subcellularLocation>
</comment>
<evidence type="ECO:0000313" key="6">
    <source>
        <dbReference type="EMBL" id="GES97875.1"/>
    </source>
</evidence>
<evidence type="ECO:0000256" key="2">
    <source>
        <dbReference type="ARBA" id="ARBA00004613"/>
    </source>
</evidence>
<evidence type="ECO:0000259" key="5">
    <source>
        <dbReference type="Pfam" id="PF20147"/>
    </source>
</evidence>
<protein>
    <submittedName>
        <fullName evidence="6">Crinkler (CRN) family protein, putative</fullName>
    </submittedName>
</protein>
<dbReference type="InterPro" id="IPR045379">
    <property type="entry name" value="Crinkler_N"/>
</dbReference>
<dbReference type="PANTHER" id="PTHR33129:SF1">
    <property type="entry name" value="ATP-BINDING PROTEIN"/>
    <property type="match status" value="1"/>
</dbReference>
<feature type="domain" description="Crinkler effector protein N-terminal" evidence="5">
    <location>
        <begin position="4"/>
        <end position="108"/>
    </location>
</feature>
<dbReference type="AlphaFoldDB" id="A0A8H3M518"/>
<organism evidence="6 7">
    <name type="scientific">Rhizophagus clarus</name>
    <dbReference type="NCBI Taxonomy" id="94130"/>
    <lineage>
        <taxon>Eukaryota</taxon>
        <taxon>Fungi</taxon>
        <taxon>Fungi incertae sedis</taxon>
        <taxon>Mucoromycota</taxon>
        <taxon>Glomeromycotina</taxon>
        <taxon>Glomeromycetes</taxon>
        <taxon>Glomerales</taxon>
        <taxon>Glomeraceae</taxon>
        <taxon>Rhizophagus</taxon>
    </lineage>
</organism>
<gene>
    <name evidence="6" type="ORF">RCL2_002444500</name>
</gene>
<evidence type="ECO:0000256" key="4">
    <source>
        <dbReference type="SAM" id="MobiDB-lite"/>
    </source>
</evidence>
<accession>A0A8H3M518</accession>
<evidence type="ECO:0000256" key="3">
    <source>
        <dbReference type="ARBA" id="ARBA00022525"/>
    </source>
</evidence>
<keyword evidence="3" id="KW-0964">Secreted</keyword>
<dbReference type="PANTHER" id="PTHR33129">
    <property type="entry name" value="PROTEIN KINASE DOMAIN-CONTAINING PROTEIN-RELATED"/>
    <property type="match status" value="1"/>
</dbReference>
<dbReference type="GO" id="GO:0005576">
    <property type="term" value="C:extracellular region"/>
    <property type="evidence" value="ECO:0007669"/>
    <property type="project" value="UniProtKB-SubCell"/>
</dbReference>
<comment type="caution">
    <text evidence="6">The sequence shown here is derived from an EMBL/GenBank/DDBJ whole genome shotgun (WGS) entry which is preliminary data.</text>
</comment>
<dbReference type="Proteomes" id="UP000615446">
    <property type="component" value="Unassembled WGS sequence"/>
</dbReference>
<feature type="region of interest" description="Disordered" evidence="4">
    <location>
        <begin position="377"/>
        <end position="398"/>
    </location>
</feature>
<dbReference type="InterPro" id="IPR052980">
    <property type="entry name" value="Crinkler_effector"/>
</dbReference>
<evidence type="ECO:0000256" key="1">
    <source>
        <dbReference type="ARBA" id="ARBA00004340"/>
    </source>
</evidence>
<name>A0A8H3M518_9GLOM</name>
<dbReference type="OrthoDB" id="2439676at2759"/>
<dbReference type="GO" id="GO:0043657">
    <property type="term" value="C:host cell"/>
    <property type="evidence" value="ECO:0007669"/>
    <property type="project" value="UniProtKB-SubCell"/>
</dbReference>
<dbReference type="Pfam" id="PF20147">
    <property type="entry name" value="Crinkler"/>
    <property type="match status" value="1"/>
</dbReference>
<sequence>MTSVTLNWLVLGENPYEKALPVDIDINKNIGALKKAIKNDISESVSARDLKLFKVAVPLGITRDKNVITWSKSVDPYVDGLEMNNNFQKISEYFNEQQNNTDLHILVQLPTVAIEQPVAGNKRRRISDFESDNSDNESLTKVWNAFKSATLINRILIMSEEVSYLLGVDDIGINLRRWRISGNPGIGKTFLSCYLLYQLAKNNETVIYHQHGRDDVWYIVDAQKPKEYRTKTILICSPHANYYKKFDDHGHCKNNIDIFKNLGDEEILDLYNKWGGIPQYVLFHARNYALQSLLDAGINEVNTNIMSFVGVSTQGNNINHRLVHICTNVPEKEEAEEGNPPNEGEVDLTFSESSTSINLEPLTISSFSSSTSWEHFTSSTPSTLRGPPNKPSVAQNDNEGVPYYSQFILELDINEYSSFRGIIFERLAHRKLLNGGKFRYRSLENVYDDGKFEMPTRPKMEKLLFSNIDEIQECKYCIPTQMNNKSFDAIIYPNFFLQMTTARNHPIIKSGLEDYIKGTSEAIDFFFVVPKSMFLNYKKQSLHTTKRTVLRNKPPWLDRFTQNVLDVDLKLKDI</sequence>